<reference evidence="3" key="1">
    <citation type="journal article" date="2021" name="G3 (Bethesda)">
        <title>Genome and transcriptome analysis of the beet armyworm Spodoptera exigua reveals targets for pest control. .</title>
        <authorList>
            <person name="Simon S."/>
            <person name="Breeschoten T."/>
            <person name="Jansen H.J."/>
            <person name="Dirks R.P."/>
            <person name="Schranz M.E."/>
            <person name="Ros V.I.D."/>
        </authorList>
    </citation>
    <scope>NUCLEOTIDE SEQUENCE</scope>
    <source>
        <strain evidence="3">TB_SE_WUR_2020</strain>
    </source>
</reference>
<keyword evidence="2" id="KW-0472">Membrane</keyword>
<accession>A0A922SNE5</accession>
<gene>
    <name evidence="3" type="ORF">HF086_008855</name>
</gene>
<keyword evidence="2" id="KW-0812">Transmembrane</keyword>
<keyword evidence="2" id="KW-1133">Transmembrane helix</keyword>
<name>A0A922SNE5_SPOEX</name>
<dbReference type="EMBL" id="JACEFF010000140">
    <property type="protein sequence ID" value="KAH9643368.1"/>
    <property type="molecule type" value="Genomic_DNA"/>
</dbReference>
<protein>
    <submittedName>
        <fullName evidence="3">Uncharacterized protein</fullName>
    </submittedName>
</protein>
<dbReference type="Proteomes" id="UP000814243">
    <property type="component" value="Unassembled WGS sequence"/>
</dbReference>
<feature type="compositionally biased region" description="Polar residues" evidence="1">
    <location>
        <begin position="50"/>
        <end position="62"/>
    </location>
</feature>
<feature type="transmembrane region" description="Helical" evidence="2">
    <location>
        <begin position="166"/>
        <end position="188"/>
    </location>
</feature>
<feature type="compositionally biased region" description="Polar residues" evidence="1">
    <location>
        <begin position="34"/>
        <end position="43"/>
    </location>
</feature>
<feature type="region of interest" description="Disordered" evidence="1">
    <location>
        <begin position="32"/>
        <end position="89"/>
    </location>
</feature>
<evidence type="ECO:0000256" key="1">
    <source>
        <dbReference type="SAM" id="MobiDB-lite"/>
    </source>
</evidence>
<evidence type="ECO:0000256" key="2">
    <source>
        <dbReference type="SAM" id="Phobius"/>
    </source>
</evidence>
<dbReference type="AlphaFoldDB" id="A0A922SNE5"/>
<proteinExistence type="predicted"/>
<organism evidence="3 4">
    <name type="scientific">Spodoptera exigua</name>
    <name type="common">Beet armyworm</name>
    <name type="synonym">Noctua fulgens</name>
    <dbReference type="NCBI Taxonomy" id="7107"/>
    <lineage>
        <taxon>Eukaryota</taxon>
        <taxon>Metazoa</taxon>
        <taxon>Ecdysozoa</taxon>
        <taxon>Arthropoda</taxon>
        <taxon>Hexapoda</taxon>
        <taxon>Insecta</taxon>
        <taxon>Pterygota</taxon>
        <taxon>Neoptera</taxon>
        <taxon>Endopterygota</taxon>
        <taxon>Lepidoptera</taxon>
        <taxon>Glossata</taxon>
        <taxon>Ditrysia</taxon>
        <taxon>Noctuoidea</taxon>
        <taxon>Noctuidae</taxon>
        <taxon>Amphipyrinae</taxon>
        <taxon>Spodoptera</taxon>
    </lineage>
</organism>
<comment type="caution">
    <text evidence="3">The sequence shown here is derived from an EMBL/GenBank/DDBJ whole genome shotgun (WGS) entry which is preliminary data.</text>
</comment>
<evidence type="ECO:0000313" key="3">
    <source>
        <dbReference type="EMBL" id="KAH9643368.1"/>
    </source>
</evidence>
<sequence length="218" mass="24135">MSLHPHLPDASTSGDNEFVHIRCLIANIHKQKNVSRPPSTTASLEMVLESPTSSDTESQSVTESEKSEAVLGDELMRTPPPRAKSNSIAGSMLAPPKVHKRRRPSFLHLQVGPNEHDGPHSASAHLNVPRFTVTAPPGEQHRRFSHGFAFHGFALRRHSNTVCSMMTSRVTSVVITAVLLLNMFVYLVPNCVKCIIIQSNAACEWYVRIMILIMIKLN</sequence>
<evidence type="ECO:0000313" key="4">
    <source>
        <dbReference type="Proteomes" id="UP000814243"/>
    </source>
</evidence>